<accession>A0ACC1LZY6</accession>
<evidence type="ECO:0000313" key="2">
    <source>
        <dbReference type="Proteomes" id="UP001139981"/>
    </source>
</evidence>
<dbReference type="Proteomes" id="UP001139981">
    <property type="component" value="Unassembled WGS sequence"/>
</dbReference>
<proteinExistence type="predicted"/>
<sequence length="87" mass="10049">RMRPPRRPPGLLWRPGARFRCTLPCPLSQSLRMWRQRTSWSTFTTWSTTRQSLSPTRTSAFASASCHMATATTRRSRTPWSTPIPKT</sequence>
<protein>
    <submittedName>
        <fullName evidence="1">Uncharacterized protein</fullName>
    </submittedName>
</protein>
<dbReference type="EMBL" id="JANBVB010001312">
    <property type="protein sequence ID" value="KAJ2890541.1"/>
    <property type="molecule type" value="Genomic_DNA"/>
</dbReference>
<organism evidence="1 2">
    <name type="scientific">Coemansia aciculifera</name>
    <dbReference type="NCBI Taxonomy" id="417176"/>
    <lineage>
        <taxon>Eukaryota</taxon>
        <taxon>Fungi</taxon>
        <taxon>Fungi incertae sedis</taxon>
        <taxon>Zoopagomycota</taxon>
        <taxon>Kickxellomycotina</taxon>
        <taxon>Kickxellomycetes</taxon>
        <taxon>Kickxellales</taxon>
        <taxon>Kickxellaceae</taxon>
        <taxon>Coemansia</taxon>
    </lineage>
</organism>
<comment type="caution">
    <text evidence="1">The sequence shown here is derived from an EMBL/GenBank/DDBJ whole genome shotgun (WGS) entry which is preliminary data.</text>
</comment>
<reference evidence="1" key="1">
    <citation type="submission" date="2022-07" db="EMBL/GenBank/DDBJ databases">
        <title>Phylogenomic reconstructions and comparative analyses of Kickxellomycotina fungi.</title>
        <authorList>
            <person name="Reynolds N.K."/>
            <person name="Stajich J.E."/>
            <person name="Barry K."/>
            <person name="Grigoriev I.V."/>
            <person name="Crous P."/>
            <person name="Smith M.E."/>
        </authorList>
    </citation>
    <scope>NUCLEOTIDE SEQUENCE</scope>
    <source>
        <strain evidence="1">CBS 190363</strain>
    </source>
</reference>
<feature type="non-terminal residue" evidence="1">
    <location>
        <position position="87"/>
    </location>
</feature>
<keyword evidence="2" id="KW-1185">Reference proteome</keyword>
<evidence type="ECO:0000313" key="1">
    <source>
        <dbReference type="EMBL" id="KAJ2890541.1"/>
    </source>
</evidence>
<gene>
    <name evidence="1" type="ORF">IWW38_004075</name>
</gene>
<feature type="non-terminal residue" evidence="1">
    <location>
        <position position="1"/>
    </location>
</feature>
<name>A0ACC1LZY6_9FUNG</name>